<accession>A0A9X2H5P1</accession>
<dbReference type="EMBL" id="JALHBS010000032">
    <property type="protein sequence ID" value="MCP3054661.1"/>
    <property type="molecule type" value="Genomic_DNA"/>
</dbReference>
<dbReference type="AlphaFoldDB" id="A0A9X2H5P1"/>
<name>A0A9X2H5P1_9HYPH</name>
<evidence type="ECO:0000256" key="1">
    <source>
        <dbReference type="SAM" id="SignalP"/>
    </source>
</evidence>
<reference evidence="2" key="1">
    <citation type="submission" date="2022-03" db="EMBL/GenBank/DDBJ databases">
        <title>Aurantimonas Liuensis sp. Nov., isolated from the hadal seawater of the Mariana Trench.</title>
        <authorList>
            <person name="Liu R."/>
        </authorList>
    </citation>
    <scope>NUCLEOTIDE SEQUENCE</scope>
    <source>
        <strain evidence="2">LRZ36</strain>
    </source>
</reference>
<evidence type="ECO:0000313" key="2">
    <source>
        <dbReference type="EMBL" id="MCP3054661.1"/>
    </source>
</evidence>
<sequence length="168" mass="16953">MSAFPYPGTLGASLLLAGSLSACAATDGTASGPASPPATIAAAFPTTANAEPDRMAHRVGPSAAAFSDGKLSPAEIAYVNGTAAAIYRRRAVERATSFAPTGDAGGYGICVRSPAAKGGYDVSLVVIARRLYGEPISQVDDDTIVLRRAADTGVCRSASVTYVAARVD</sequence>
<keyword evidence="3" id="KW-1185">Reference proteome</keyword>
<evidence type="ECO:0000313" key="3">
    <source>
        <dbReference type="Proteomes" id="UP001155220"/>
    </source>
</evidence>
<dbReference type="Proteomes" id="UP001155220">
    <property type="component" value="Unassembled WGS sequence"/>
</dbReference>
<comment type="caution">
    <text evidence="2">The sequence shown here is derived from an EMBL/GenBank/DDBJ whole genome shotgun (WGS) entry which is preliminary data.</text>
</comment>
<dbReference type="RefSeq" id="WP_253963531.1">
    <property type="nucleotide sequence ID" value="NZ_JALHBS010000032.1"/>
</dbReference>
<feature type="chain" id="PRO_5040740319" description="Lipoprotein" evidence="1">
    <location>
        <begin position="25"/>
        <end position="168"/>
    </location>
</feature>
<keyword evidence="1" id="KW-0732">Signal</keyword>
<feature type="signal peptide" evidence="1">
    <location>
        <begin position="1"/>
        <end position="24"/>
    </location>
</feature>
<gene>
    <name evidence="2" type="ORF">MJ956_05810</name>
</gene>
<protein>
    <recommendedName>
        <fullName evidence="4">Lipoprotein</fullName>
    </recommendedName>
</protein>
<organism evidence="2 3">
    <name type="scientific">Aurantimonas marianensis</name>
    <dbReference type="NCBI Taxonomy" id="2920428"/>
    <lineage>
        <taxon>Bacteria</taxon>
        <taxon>Pseudomonadati</taxon>
        <taxon>Pseudomonadota</taxon>
        <taxon>Alphaproteobacteria</taxon>
        <taxon>Hyphomicrobiales</taxon>
        <taxon>Aurantimonadaceae</taxon>
        <taxon>Aurantimonas</taxon>
    </lineage>
</organism>
<proteinExistence type="predicted"/>
<evidence type="ECO:0008006" key="4">
    <source>
        <dbReference type="Google" id="ProtNLM"/>
    </source>
</evidence>